<evidence type="ECO:0000256" key="6">
    <source>
        <dbReference type="ARBA" id="ARBA00022728"/>
    </source>
</evidence>
<organism evidence="11 12">
    <name type="scientific">Gnomoniopsis smithogilvyi</name>
    <dbReference type="NCBI Taxonomy" id="1191159"/>
    <lineage>
        <taxon>Eukaryota</taxon>
        <taxon>Fungi</taxon>
        <taxon>Dikarya</taxon>
        <taxon>Ascomycota</taxon>
        <taxon>Pezizomycotina</taxon>
        <taxon>Sordariomycetes</taxon>
        <taxon>Sordariomycetidae</taxon>
        <taxon>Diaporthales</taxon>
        <taxon>Gnomoniaceae</taxon>
        <taxon>Gnomoniopsis</taxon>
    </lineage>
</organism>
<evidence type="ECO:0000256" key="2">
    <source>
        <dbReference type="ARBA" id="ARBA00004123"/>
    </source>
</evidence>
<evidence type="ECO:0000313" key="12">
    <source>
        <dbReference type="Proteomes" id="UP001140453"/>
    </source>
</evidence>
<comment type="function">
    <text evidence="1 9">Involved in pre-mRNA splicing.</text>
</comment>
<evidence type="ECO:0000256" key="9">
    <source>
        <dbReference type="RuleBase" id="RU367148"/>
    </source>
</evidence>
<dbReference type="PANTHER" id="PTHR13264:SF5">
    <property type="entry name" value="PRE-MRNA-SPLICING FACTOR SYF2"/>
    <property type="match status" value="1"/>
</dbReference>
<keyword evidence="6 9" id="KW-0747">Spliceosome</keyword>
<keyword evidence="12" id="KW-1185">Reference proteome</keyword>
<reference evidence="11" key="1">
    <citation type="submission" date="2022-10" db="EMBL/GenBank/DDBJ databases">
        <title>Tapping the CABI collections for fungal endophytes: first genome assemblies for Collariella, Neodidymelliopsis, Ascochyta clinopodiicola, Didymella pomorum, Didymosphaeria variabile, Neocosmospora piperis and Neocucurbitaria cava.</title>
        <authorList>
            <person name="Hill R."/>
        </authorList>
    </citation>
    <scope>NUCLEOTIDE SEQUENCE</scope>
    <source>
        <strain evidence="11">IMI 355082</strain>
    </source>
</reference>
<comment type="subcellular location">
    <subcellularLocation>
        <location evidence="2 9">Nucleus</location>
    </subcellularLocation>
</comment>
<comment type="similarity">
    <text evidence="3 9">Belongs to the SYF2 family.</text>
</comment>
<feature type="compositionally biased region" description="Polar residues" evidence="10">
    <location>
        <begin position="119"/>
        <end position="132"/>
    </location>
</feature>
<sequence length="354" mass="38891">MPPAKKRKTTAKAKGSKKDHVVTATASSPPPADVKPEPVEDASPVPEPSDEQTAVSKDPSTTIEAPEPPSAPEKEPAAAAAPSSASQDPPAEQTEASAPPAPTTTINDRLAKFRALQSRAKTSSTANLTAAQTEAHRLANDPSQLATIQRKSAVANQKLLKADIEDSGGDFERKRAWDWTVDESEKWDERIAERAAHRDNNAFQDYRVEANKVYERQVRNLGEPDLERYIAQKKKAIEEAAARGTLEIVETEDGEMVAVDRDGTFYGGGGGRDLISSFADNKPDKKALDRLVGEMKKAEEVAAKKRRERLARNGDDGDVTYINDKNKQFNQKLSRFYNKYTAEIRDSFERGTMI</sequence>
<evidence type="ECO:0000256" key="3">
    <source>
        <dbReference type="ARBA" id="ARBA00010028"/>
    </source>
</evidence>
<feature type="compositionally biased region" description="Polar residues" evidence="10">
    <location>
        <begin position="51"/>
        <end position="63"/>
    </location>
</feature>
<dbReference type="EMBL" id="JAPEVB010000003">
    <property type="protein sequence ID" value="KAJ4391854.1"/>
    <property type="molecule type" value="Genomic_DNA"/>
</dbReference>
<dbReference type="GO" id="GO:0071014">
    <property type="term" value="C:post-mRNA release spliceosomal complex"/>
    <property type="evidence" value="ECO:0007669"/>
    <property type="project" value="TreeGrafter"/>
</dbReference>
<evidence type="ECO:0000313" key="11">
    <source>
        <dbReference type="EMBL" id="KAJ4391854.1"/>
    </source>
</evidence>
<feature type="region of interest" description="Disordered" evidence="10">
    <location>
        <begin position="1"/>
        <end position="143"/>
    </location>
</feature>
<gene>
    <name evidence="11" type="primary">syf2</name>
    <name evidence="11" type="ORF">N0V93_005474</name>
</gene>
<comment type="caution">
    <text evidence="11">The sequence shown here is derived from an EMBL/GenBank/DDBJ whole genome shotgun (WGS) entry which is preliminary data.</text>
</comment>
<evidence type="ECO:0000256" key="5">
    <source>
        <dbReference type="ARBA" id="ARBA00022664"/>
    </source>
</evidence>
<dbReference type="OrthoDB" id="199717at2759"/>
<dbReference type="GO" id="GO:0071013">
    <property type="term" value="C:catalytic step 2 spliceosome"/>
    <property type="evidence" value="ECO:0007669"/>
    <property type="project" value="TreeGrafter"/>
</dbReference>
<keyword evidence="5 9" id="KW-0507">mRNA processing</keyword>
<keyword evidence="7 9" id="KW-0508">mRNA splicing</keyword>
<dbReference type="AlphaFoldDB" id="A0A9W8YTD6"/>
<comment type="subunit">
    <text evidence="9">May be part of a spliceosome complex.</text>
</comment>
<evidence type="ECO:0000256" key="7">
    <source>
        <dbReference type="ARBA" id="ARBA00023187"/>
    </source>
</evidence>
<evidence type="ECO:0000256" key="1">
    <source>
        <dbReference type="ARBA" id="ARBA00003777"/>
    </source>
</evidence>
<keyword evidence="8 9" id="KW-0539">Nucleus</keyword>
<evidence type="ECO:0000256" key="8">
    <source>
        <dbReference type="ARBA" id="ARBA00023242"/>
    </source>
</evidence>
<dbReference type="PANTHER" id="PTHR13264">
    <property type="entry name" value="GCIP-INTERACTING PROTEIN P29"/>
    <property type="match status" value="1"/>
</dbReference>
<feature type="compositionally biased region" description="Low complexity" evidence="10">
    <location>
        <begin position="77"/>
        <end position="98"/>
    </location>
</feature>
<dbReference type="InterPro" id="IPR013260">
    <property type="entry name" value="mRNA_splic_SYF2"/>
</dbReference>
<proteinExistence type="inferred from homology"/>
<protein>
    <recommendedName>
        <fullName evidence="4 9">Pre-mRNA-splicing factor SYF2</fullName>
    </recommendedName>
</protein>
<dbReference type="GO" id="GO:0000398">
    <property type="term" value="P:mRNA splicing, via spliceosome"/>
    <property type="evidence" value="ECO:0007669"/>
    <property type="project" value="UniProtKB-UniRule"/>
</dbReference>
<evidence type="ECO:0000256" key="4">
    <source>
        <dbReference type="ARBA" id="ARBA00014745"/>
    </source>
</evidence>
<dbReference type="Pfam" id="PF08231">
    <property type="entry name" value="SYF2"/>
    <property type="match status" value="1"/>
</dbReference>
<dbReference type="Proteomes" id="UP001140453">
    <property type="component" value="Unassembled WGS sequence"/>
</dbReference>
<name>A0A9W8YTD6_9PEZI</name>
<accession>A0A9W8YTD6</accession>
<feature type="compositionally biased region" description="Basic residues" evidence="10">
    <location>
        <begin position="1"/>
        <end position="15"/>
    </location>
</feature>
<dbReference type="GO" id="GO:0000974">
    <property type="term" value="C:Prp19 complex"/>
    <property type="evidence" value="ECO:0007669"/>
    <property type="project" value="TreeGrafter"/>
</dbReference>
<evidence type="ECO:0000256" key="10">
    <source>
        <dbReference type="SAM" id="MobiDB-lite"/>
    </source>
</evidence>